<proteinExistence type="predicted"/>
<dbReference type="EMBL" id="UFQT01000842">
    <property type="protein sequence ID" value="SSX27560.1"/>
    <property type="molecule type" value="Genomic_DNA"/>
</dbReference>
<evidence type="ECO:0000313" key="2">
    <source>
        <dbReference type="EMBL" id="SSX27560.1"/>
    </source>
</evidence>
<reference evidence="2" key="2">
    <citation type="submission" date="2018-07" db="EMBL/GenBank/DDBJ databases">
        <authorList>
            <person name="Quirk P.G."/>
            <person name="Krulwich T.A."/>
        </authorList>
    </citation>
    <scope>NUCLEOTIDE SEQUENCE</scope>
</reference>
<name>A0A336MCA2_CULSO</name>
<sequence>MKAFQFNVKKIPLKIMLSAKTVATRTAEPSAISARYSSKLLMARTNLQTILIIIRKRFCFFYESEDCTGAFFY</sequence>
<evidence type="ECO:0000313" key="1">
    <source>
        <dbReference type="EMBL" id="SSX07217.1"/>
    </source>
</evidence>
<gene>
    <name evidence="2" type="primary">CSON014645</name>
</gene>
<protein>
    <submittedName>
        <fullName evidence="2">CSON014645 protein</fullName>
    </submittedName>
</protein>
<dbReference type="VEuPathDB" id="VectorBase:CSON014645"/>
<dbReference type="AlphaFoldDB" id="A0A336MCA2"/>
<reference evidence="1" key="1">
    <citation type="submission" date="2018-04" db="EMBL/GenBank/DDBJ databases">
        <authorList>
            <person name="Go L.Y."/>
            <person name="Mitchell J.A."/>
        </authorList>
    </citation>
    <scope>NUCLEOTIDE SEQUENCE</scope>
    <source>
        <tissue evidence="1">Whole organism</tissue>
    </source>
</reference>
<dbReference type="EMBL" id="UFQS01000842">
    <property type="protein sequence ID" value="SSX07217.1"/>
    <property type="molecule type" value="Genomic_DNA"/>
</dbReference>
<organism evidence="2">
    <name type="scientific">Culicoides sonorensis</name>
    <name type="common">Biting midge</name>
    <dbReference type="NCBI Taxonomy" id="179676"/>
    <lineage>
        <taxon>Eukaryota</taxon>
        <taxon>Metazoa</taxon>
        <taxon>Ecdysozoa</taxon>
        <taxon>Arthropoda</taxon>
        <taxon>Hexapoda</taxon>
        <taxon>Insecta</taxon>
        <taxon>Pterygota</taxon>
        <taxon>Neoptera</taxon>
        <taxon>Endopterygota</taxon>
        <taxon>Diptera</taxon>
        <taxon>Nematocera</taxon>
        <taxon>Chironomoidea</taxon>
        <taxon>Ceratopogonidae</taxon>
        <taxon>Ceratopogoninae</taxon>
        <taxon>Culicoides</taxon>
        <taxon>Monoculicoides</taxon>
    </lineage>
</organism>
<accession>A0A336MCA2</accession>